<dbReference type="SUPFAM" id="SSF56059">
    <property type="entry name" value="Glutathione synthetase ATP-binding domain-like"/>
    <property type="match status" value="1"/>
</dbReference>
<sequence>MTPRPVPHEPLVTTAEGYVAPLAMGIDFEIPSPAAVLDSSLEQVVVLVDPMSTGVILQDKVFEAGIYNVVIVWSDRSQLVAREKHFKNSGRSREDFAAVITHEDGELENTLLSILAATTNMTIAAVMCGSEFGVLLEDQIANGLNQKLGTTHLRGSGIPVLSTKVDKHLQANTIRSNGLDAVREKLAKCEDDVKAFLEENNEPGTSFVVKPQTGAGSVGVTFCDSPKAVWEAYYKILAGEHKAHCRNKYRHYEQAGVLLQEYLKGTEYIVNSVVNNGKIKTTAMWKYDKRPYNGAAFVCFSKELQVISDPNCEEILEYTEEVLKAVGFESGAIHAEVMYTARGPVLVELNCRLHGGNGAWVRPAEICMGYDQLTMLVDCYLNGGKVFDNIPSRPITANSYCQQVKMRSHIEGVLKTVIPSQFERIEALPSYYSHLFGVSEGDRLLKTVDMPSVPGEVTLVHNDKDQLAVDYEKLNEILAEGIFEVEA</sequence>
<dbReference type="InterPro" id="IPR052032">
    <property type="entry name" value="ATP-dep_AA_Ligase"/>
</dbReference>
<protein>
    <recommendedName>
        <fullName evidence="5">ATP-grasp domain-containing protein</fullName>
    </recommendedName>
</protein>
<dbReference type="Proteomes" id="UP001295423">
    <property type="component" value="Unassembled WGS sequence"/>
</dbReference>
<dbReference type="InterPro" id="IPR011761">
    <property type="entry name" value="ATP-grasp"/>
</dbReference>
<dbReference type="PANTHER" id="PTHR43585">
    <property type="entry name" value="FUMIPYRROLE BIOSYNTHESIS PROTEIN C"/>
    <property type="match status" value="1"/>
</dbReference>
<keyword evidence="7" id="KW-1185">Reference proteome</keyword>
<dbReference type="Gene3D" id="3.30.470.20">
    <property type="entry name" value="ATP-grasp fold, B domain"/>
    <property type="match status" value="1"/>
</dbReference>
<organism evidence="6 7">
    <name type="scientific">Cylindrotheca closterium</name>
    <dbReference type="NCBI Taxonomy" id="2856"/>
    <lineage>
        <taxon>Eukaryota</taxon>
        <taxon>Sar</taxon>
        <taxon>Stramenopiles</taxon>
        <taxon>Ochrophyta</taxon>
        <taxon>Bacillariophyta</taxon>
        <taxon>Bacillariophyceae</taxon>
        <taxon>Bacillariophycidae</taxon>
        <taxon>Bacillariales</taxon>
        <taxon>Bacillariaceae</taxon>
        <taxon>Cylindrotheca</taxon>
    </lineage>
</organism>
<name>A0AAD2G9F2_9STRA</name>
<dbReference type="AlphaFoldDB" id="A0AAD2G9F2"/>
<evidence type="ECO:0000313" key="7">
    <source>
        <dbReference type="Proteomes" id="UP001295423"/>
    </source>
</evidence>
<dbReference type="GO" id="GO:0046872">
    <property type="term" value="F:metal ion binding"/>
    <property type="evidence" value="ECO:0007669"/>
    <property type="project" value="InterPro"/>
</dbReference>
<keyword evidence="3 4" id="KW-0067">ATP-binding</keyword>
<evidence type="ECO:0000256" key="1">
    <source>
        <dbReference type="ARBA" id="ARBA00022598"/>
    </source>
</evidence>
<keyword evidence="1" id="KW-0436">Ligase</keyword>
<keyword evidence="2 4" id="KW-0547">Nucleotide-binding</keyword>
<dbReference type="GO" id="GO:0016874">
    <property type="term" value="F:ligase activity"/>
    <property type="evidence" value="ECO:0007669"/>
    <property type="project" value="UniProtKB-KW"/>
</dbReference>
<evidence type="ECO:0000256" key="4">
    <source>
        <dbReference type="PROSITE-ProRule" id="PRU00409"/>
    </source>
</evidence>
<feature type="domain" description="ATP-grasp" evidence="5">
    <location>
        <begin position="171"/>
        <end position="381"/>
    </location>
</feature>
<comment type="caution">
    <text evidence="6">The sequence shown here is derived from an EMBL/GenBank/DDBJ whole genome shotgun (WGS) entry which is preliminary data.</text>
</comment>
<evidence type="ECO:0000256" key="2">
    <source>
        <dbReference type="ARBA" id="ARBA00022741"/>
    </source>
</evidence>
<reference evidence="6" key="1">
    <citation type="submission" date="2023-08" db="EMBL/GenBank/DDBJ databases">
        <authorList>
            <person name="Audoor S."/>
            <person name="Bilcke G."/>
        </authorList>
    </citation>
    <scope>NUCLEOTIDE SEQUENCE</scope>
</reference>
<evidence type="ECO:0000259" key="5">
    <source>
        <dbReference type="PROSITE" id="PS50975"/>
    </source>
</evidence>
<gene>
    <name evidence="6" type="ORF">CYCCA115_LOCUS20820</name>
</gene>
<dbReference type="PANTHER" id="PTHR43585:SF2">
    <property type="entry name" value="ATP-GRASP ENZYME FSQD"/>
    <property type="match status" value="1"/>
</dbReference>
<evidence type="ECO:0000256" key="3">
    <source>
        <dbReference type="ARBA" id="ARBA00022840"/>
    </source>
</evidence>
<dbReference type="Pfam" id="PF13535">
    <property type="entry name" value="ATP-grasp_4"/>
    <property type="match status" value="1"/>
</dbReference>
<dbReference type="PROSITE" id="PS50975">
    <property type="entry name" value="ATP_GRASP"/>
    <property type="match status" value="1"/>
</dbReference>
<dbReference type="GO" id="GO:0005524">
    <property type="term" value="F:ATP binding"/>
    <property type="evidence" value="ECO:0007669"/>
    <property type="project" value="UniProtKB-UniRule"/>
</dbReference>
<evidence type="ECO:0000313" key="6">
    <source>
        <dbReference type="EMBL" id="CAJ1964841.1"/>
    </source>
</evidence>
<dbReference type="EMBL" id="CAKOGP040002202">
    <property type="protein sequence ID" value="CAJ1964841.1"/>
    <property type="molecule type" value="Genomic_DNA"/>
</dbReference>
<proteinExistence type="predicted"/>
<accession>A0AAD2G9F2</accession>